<dbReference type="InterPro" id="IPR009081">
    <property type="entry name" value="PP-bd_ACP"/>
</dbReference>
<name>A0ABQ7K9N1_9FUNG</name>
<gene>
    <name evidence="2" type="ORF">BGZ96_000812</name>
</gene>
<proteinExistence type="predicted"/>
<protein>
    <recommendedName>
        <fullName evidence="1">Carrier domain-containing protein</fullName>
    </recommendedName>
</protein>
<evidence type="ECO:0000313" key="3">
    <source>
        <dbReference type="Proteomes" id="UP001194696"/>
    </source>
</evidence>
<organism evidence="2 3">
    <name type="scientific">Linnemannia gamsii</name>
    <dbReference type="NCBI Taxonomy" id="64522"/>
    <lineage>
        <taxon>Eukaryota</taxon>
        <taxon>Fungi</taxon>
        <taxon>Fungi incertae sedis</taxon>
        <taxon>Mucoromycota</taxon>
        <taxon>Mortierellomycotina</taxon>
        <taxon>Mortierellomycetes</taxon>
        <taxon>Mortierellales</taxon>
        <taxon>Mortierellaceae</taxon>
        <taxon>Linnemannia</taxon>
    </lineage>
</organism>
<dbReference type="EMBL" id="JAAAIM010000112">
    <property type="protein sequence ID" value="KAG0294618.1"/>
    <property type="molecule type" value="Genomic_DNA"/>
</dbReference>
<accession>A0ABQ7K9N1</accession>
<dbReference type="Pfam" id="PF00550">
    <property type="entry name" value="PP-binding"/>
    <property type="match status" value="1"/>
</dbReference>
<reference evidence="2 3" key="1">
    <citation type="journal article" date="2020" name="Fungal Divers.">
        <title>Resolving the Mortierellaceae phylogeny through synthesis of multi-gene phylogenetics and phylogenomics.</title>
        <authorList>
            <person name="Vandepol N."/>
            <person name="Liber J."/>
            <person name="Desiro A."/>
            <person name="Na H."/>
            <person name="Kennedy M."/>
            <person name="Barry K."/>
            <person name="Grigoriev I.V."/>
            <person name="Miller A.N."/>
            <person name="O'Donnell K."/>
            <person name="Stajich J.E."/>
            <person name="Bonito G."/>
        </authorList>
    </citation>
    <scope>NUCLEOTIDE SEQUENCE [LARGE SCALE GENOMIC DNA]</scope>
    <source>
        <strain evidence="2 3">AD045</strain>
    </source>
</reference>
<feature type="domain" description="Carrier" evidence="1">
    <location>
        <begin position="25"/>
        <end position="102"/>
    </location>
</feature>
<comment type="caution">
    <text evidence="2">The sequence shown here is derived from an EMBL/GenBank/DDBJ whole genome shotgun (WGS) entry which is preliminary data.</text>
</comment>
<sequence length="103" mass="11637">MFRQVITRALITPVTLLKSTEQFLQPPPDYTPAPTQQVLDELKARITLTAHLKNDLGMDIFKTYQLLDRIEQESGGNIDISVEQADKVQTIQDIVDLVTDAQK</sequence>
<dbReference type="InterPro" id="IPR036736">
    <property type="entry name" value="ACP-like_sf"/>
</dbReference>
<dbReference type="PROSITE" id="PS50075">
    <property type="entry name" value="CARRIER"/>
    <property type="match status" value="1"/>
</dbReference>
<keyword evidence="3" id="KW-1185">Reference proteome</keyword>
<dbReference type="SUPFAM" id="SSF47336">
    <property type="entry name" value="ACP-like"/>
    <property type="match status" value="1"/>
</dbReference>
<dbReference type="Proteomes" id="UP001194696">
    <property type="component" value="Unassembled WGS sequence"/>
</dbReference>
<dbReference type="Gene3D" id="1.10.1200.10">
    <property type="entry name" value="ACP-like"/>
    <property type="match status" value="1"/>
</dbReference>
<evidence type="ECO:0000259" key="1">
    <source>
        <dbReference type="PROSITE" id="PS50075"/>
    </source>
</evidence>
<evidence type="ECO:0000313" key="2">
    <source>
        <dbReference type="EMBL" id="KAG0294618.1"/>
    </source>
</evidence>